<dbReference type="RefSeq" id="WP_246374788.1">
    <property type="nucleotide sequence ID" value="NZ_JACICC010000002.1"/>
</dbReference>
<keyword evidence="1" id="KW-0812">Transmembrane</keyword>
<keyword evidence="1" id="KW-0472">Membrane</keyword>
<evidence type="ECO:0000313" key="3">
    <source>
        <dbReference type="Proteomes" id="UP000537592"/>
    </source>
</evidence>
<name>A0A7W5Z340_9HYPH</name>
<keyword evidence="3" id="KW-1185">Reference proteome</keyword>
<dbReference type="EMBL" id="JACICC010000002">
    <property type="protein sequence ID" value="MBB3809230.1"/>
    <property type="molecule type" value="Genomic_DNA"/>
</dbReference>
<gene>
    <name evidence="2" type="ORF">FHS81_001300</name>
</gene>
<evidence type="ECO:0000313" key="2">
    <source>
        <dbReference type="EMBL" id="MBB3809230.1"/>
    </source>
</evidence>
<reference evidence="2 3" key="1">
    <citation type="submission" date="2020-08" db="EMBL/GenBank/DDBJ databases">
        <title>Genomic Encyclopedia of Type Strains, Phase IV (KMG-IV): sequencing the most valuable type-strain genomes for metagenomic binning, comparative biology and taxonomic classification.</title>
        <authorList>
            <person name="Goeker M."/>
        </authorList>
    </citation>
    <scope>NUCLEOTIDE SEQUENCE [LARGE SCALE GENOMIC DNA]</scope>
    <source>
        <strain evidence="2 3">DSM 28760</strain>
    </source>
</reference>
<dbReference type="Proteomes" id="UP000537592">
    <property type="component" value="Unassembled WGS sequence"/>
</dbReference>
<evidence type="ECO:0000256" key="1">
    <source>
        <dbReference type="SAM" id="Phobius"/>
    </source>
</evidence>
<keyword evidence="1" id="KW-1133">Transmembrane helix</keyword>
<accession>A0A7W5Z340</accession>
<feature type="transmembrane region" description="Helical" evidence="1">
    <location>
        <begin position="48"/>
        <end position="66"/>
    </location>
</feature>
<sequence>MSMSDVAASSAHIKAGAGRRFAETICCAGATGGIAIRRAGSWNGFMRFLLRLAGFLFIAAGFVTFVVDGVRAIADDRLAFTQLGPVLAWLMPSFYPRIEPLAVETISPYLWDPVLVNVFEAPAFAAALVLGAILLWLGQRPAEPIGFSTLR</sequence>
<dbReference type="AlphaFoldDB" id="A0A7W5Z340"/>
<feature type="transmembrane region" description="Helical" evidence="1">
    <location>
        <begin position="115"/>
        <end position="137"/>
    </location>
</feature>
<proteinExistence type="predicted"/>
<comment type="caution">
    <text evidence="2">The sequence shown here is derived from an EMBL/GenBank/DDBJ whole genome shotgun (WGS) entry which is preliminary data.</text>
</comment>
<organism evidence="2 3">
    <name type="scientific">Pseudochelatococcus contaminans</name>
    <dbReference type="NCBI Taxonomy" id="1538103"/>
    <lineage>
        <taxon>Bacteria</taxon>
        <taxon>Pseudomonadati</taxon>
        <taxon>Pseudomonadota</taxon>
        <taxon>Alphaproteobacteria</taxon>
        <taxon>Hyphomicrobiales</taxon>
        <taxon>Chelatococcaceae</taxon>
        <taxon>Pseudochelatococcus</taxon>
    </lineage>
</organism>
<protein>
    <submittedName>
        <fullName evidence="2">Uncharacterized protein</fullName>
    </submittedName>
</protein>